<keyword evidence="2" id="KW-1185">Reference proteome</keyword>
<sequence>MYSKKDRIKVEKQIIDFAKLDSNIIDCAIVGSKSVGNDDKWSDIDLAFGYEIDADINQILRYWSKIMFESFGANKLFDMSYKESLYRVFLLPNALQVDLSFTPSDHFGAITDNFKLIFGNQRKREFKSLPEINSIAGYTILFALKTRTSIEREKYWQAQYYLTKCRENTMILKCLKENLNSFDGRSFDELTPSFLNQIQNTMINEPNKRNLENALKSMIHILIKELSTVDSLNYKFINELEIIGK</sequence>
<dbReference type="Proteomes" id="UP001501758">
    <property type="component" value="Unassembled WGS sequence"/>
</dbReference>
<name>A0ABN1J1D3_9FLAO</name>
<organism evidence="1 2">
    <name type="scientific">Aquimarina litoralis</name>
    <dbReference type="NCBI Taxonomy" id="584605"/>
    <lineage>
        <taxon>Bacteria</taxon>
        <taxon>Pseudomonadati</taxon>
        <taxon>Bacteroidota</taxon>
        <taxon>Flavobacteriia</taxon>
        <taxon>Flavobacteriales</taxon>
        <taxon>Flavobacteriaceae</taxon>
        <taxon>Aquimarina</taxon>
    </lineage>
</organism>
<gene>
    <name evidence="1" type="ORF">GCM10009430_31900</name>
</gene>
<evidence type="ECO:0000313" key="1">
    <source>
        <dbReference type="EMBL" id="GAA0725756.1"/>
    </source>
</evidence>
<evidence type="ECO:0008006" key="3">
    <source>
        <dbReference type="Google" id="ProtNLM"/>
    </source>
</evidence>
<evidence type="ECO:0000313" key="2">
    <source>
        <dbReference type="Proteomes" id="UP001501758"/>
    </source>
</evidence>
<comment type="caution">
    <text evidence="1">The sequence shown here is derived from an EMBL/GenBank/DDBJ whole genome shotgun (WGS) entry which is preliminary data.</text>
</comment>
<reference evidence="1 2" key="1">
    <citation type="journal article" date="2019" name="Int. J. Syst. Evol. Microbiol.">
        <title>The Global Catalogue of Microorganisms (GCM) 10K type strain sequencing project: providing services to taxonomists for standard genome sequencing and annotation.</title>
        <authorList>
            <consortium name="The Broad Institute Genomics Platform"/>
            <consortium name="The Broad Institute Genome Sequencing Center for Infectious Disease"/>
            <person name="Wu L."/>
            <person name="Ma J."/>
        </authorList>
    </citation>
    <scope>NUCLEOTIDE SEQUENCE [LARGE SCALE GENOMIC DNA]</scope>
    <source>
        <strain evidence="1 2">JCM 15974</strain>
    </source>
</reference>
<dbReference type="InterPro" id="IPR043519">
    <property type="entry name" value="NT_sf"/>
</dbReference>
<protein>
    <recommendedName>
        <fullName evidence="3">Nucleotidyltransferase domain-containing protein</fullName>
    </recommendedName>
</protein>
<dbReference type="RefSeq" id="WP_343913263.1">
    <property type="nucleotide sequence ID" value="NZ_BAAAGE010000003.1"/>
</dbReference>
<dbReference type="EMBL" id="BAAAGE010000003">
    <property type="protein sequence ID" value="GAA0725756.1"/>
    <property type="molecule type" value="Genomic_DNA"/>
</dbReference>
<accession>A0ABN1J1D3</accession>
<dbReference type="Gene3D" id="3.30.460.10">
    <property type="entry name" value="Beta Polymerase, domain 2"/>
    <property type="match status" value="1"/>
</dbReference>
<proteinExistence type="predicted"/>
<dbReference type="SUPFAM" id="SSF81301">
    <property type="entry name" value="Nucleotidyltransferase"/>
    <property type="match status" value="1"/>
</dbReference>